<dbReference type="AlphaFoldDB" id="A0A9D7SAS7"/>
<evidence type="ECO:0000313" key="3">
    <source>
        <dbReference type="Proteomes" id="UP000808349"/>
    </source>
</evidence>
<organism evidence="2 3">
    <name type="scientific">Candidatus Defluviibacterium haderslevense</name>
    <dbReference type="NCBI Taxonomy" id="2981993"/>
    <lineage>
        <taxon>Bacteria</taxon>
        <taxon>Pseudomonadati</taxon>
        <taxon>Bacteroidota</taxon>
        <taxon>Saprospiria</taxon>
        <taxon>Saprospirales</taxon>
        <taxon>Saprospiraceae</taxon>
        <taxon>Candidatus Defluviibacterium</taxon>
    </lineage>
</organism>
<dbReference type="InterPro" id="IPR005835">
    <property type="entry name" value="NTP_transferase_dom"/>
</dbReference>
<dbReference type="EMBL" id="JADKFW010000005">
    <property type="protein sequence ID" value="MBK9717829.1"/>
    <property type="molecule type" value="Genomic_DNA"/>
</dbReference>
<feature type="domain" description="Nucleotidyl transferase" evidence="1">
    <location>
        <begin position="9"/>
        <end position="167"/>
    </location>
</feature>
<proteinExistence type="predicted"/>
<dbReference type="Gene3D" id="3.90.550.10">
    <property type="entry name" value="Spore Coat Polysaccharide Biosynthesis Protein SpsA, Chain A"/>
    <property type="match status" value="1"/>
</dbReference>
<accession>A0A9D7SAS7</accession>
<gene>
    <name evidence="2" type="ORF">IPO85_09995</name>
</gene>
<dbReference type="Proteomes" id="UP000808349">
    <property type="component" value="Unassembled WGS sequence"/>
</dbReference>
<sequence>METHKASLLILAAGMGSRYGALKQMDAFGPNGETIIDYSIYDAIQAGFTKIVFVIRSSFQDEFKERMEQRWLGKIEMNYVCQELDNIPEPFQVPADRAKPWGTGHAVWVAKDVIDEPFGVINADDYYGREALKSLYDFLISSSAGESVYVVIAYLLKNTLSDFGKVNRGVCTVDEDGFLKFIKECKGISINDQNEIFYSEYDKVIQLSPDTPVSMNMWGFHPNYFQWAEDYFIKFLSDRIFEENAEFYIPELIQELMDRGELKVGVLKSPSKWFGVTYQEDKPMVQEAFRQMIASNYYPEQLN</sequence>
<evidence type="ECO:0000313" key="2">
    <source>
        <dbReference type="EMBL" id="MBK9717829.1"/>
    </source>
</evidence>
<protein>
    <submittedName>
        <fullName evidence="2">Nucleotidyltransferase</fullName>
    </submittedName>
</protein>
<dbReference type="SUPFAM" id="SSF53448">
    <property type="entry name" value="Nucleotide-diphospho-sugar transferases"/>
    <property type="match status" value="1"/>
</dbReference>
<evidence type="ECO:0000259" key="1">
    <source>
        <dbReference type="Pfam" id="PF00483"/>
    </source>
</evidence>
<dbReference type="Pfam" id="PF00483">
    <property type="entry name" value="NTP_transferase"/>
    <property type="match status" value="1"/>
</dbReference>
<dbReference type="InterPro" id="IPR029044">
    <property type="entry name" value="Nucleotide-diphossugar_trans"/>
</dbReference>
<comment type="caution">
    <text evidence="2">The sequence shown here is derived from an EMBL/GenBank/DDBJ whole genome shotgun (WGS) entry which is preliminary data.</text>
</comment>
<name>A0A9D7SAS7_9BACT</name>
<reference evidence="2 3" key="1">
    <citation type="submission" date="2020-10" db="EMBL/GenBank/DDBJ databases">
        <title>Connecting structure to function with the recovery of over 1000 high-quality activated sludge metagenome-assembled genomes encoding full-length rRNA genes using long-read sequencing.</title>
        <authorList>
            <person name="Singleton C.M."/>
            <person name="Petriglieri F."/>
            <person name="Kristensen J.M."/>
            <person name="Kirkegaard R.H."/>
            <person name="Michaelsen T.Y."/>
            <person name="Andersen M.H."/>
            <person name="Karst S.M."/>
            <person name="Dueholm M.S."/>
            <person name="Nielsen P.H."/>
            <person name="Albertsen M."/>
        </authorList>
    </citation>
    <scope>NUCLEOTIDE SEQUENCE [LARGE SCALE GENOMIC DNA]</scope>
    <source>
        <strain evidence="2">Ribe_18-Q3-R11-54_BAT3C.373</strain>
    </source>
</reference>